<feature type="region of interest" description="Disordered" evidence="2">
    <location>
        <begin position="1"/>
        <end position="67"/>
    </location>
</feature>
<dbReference type="RefSeq" id="XP_007783500.1">
    <property type="nucleotide sequence ID" value="XM_007785310.1"/>
</dbReference>
<dbReference type="Proteomes" id="UP000016924">
    <property type="component" value="Unassembled WGS sequence"/>
</dbReference>
<organism evidence="3 4">
    <name type="scientific">Coniosporium apollinis (strain CBS 100218)</name>
    <name type="common">Rock-inhabiting black yeast</name>
    <dbReference type="NCBI Taxonomy" id="1168221"/>
    <lineage>
        <taxon>Eukaryota</taxon>
        <taxon>Fungi</taxon>
        <taxon>Dikarya</taxon>
        <taxon>Ascomycota</taxon>
        <taxon>Pezizomycotina</taxon>
        <taxon>Dothideomycetes</taxon>
        <taxon>Dothideomycetes incertae sedis</taxon>
        <taxon>Coniosporium</taxon>
    </lineage>
</organism>
<feature type="region of interest" description="Disordered" evidence="2">
    <location>
        <begin position="380"/>
        <end position="399"/>
    </location>
</feature>
<keyword evidence="4" id="KW-1185">Reference proteome</keyword>
<sequence>MTATFYAAVEVRPEEPETAPDRVNGDQPDPPPHASDEPSAGEPGMGVAAELSVGPEDPTTSDDPEEVEEEPLYVNWMFQGEKEFDYTLGPAKMVVATDGLKNCPAVLLNMELSAKLQLAIRGQRETQRTKLLIHQDREMLEVGEQRTFERLINALHDLEILSPPDYPAGSQTAASIHELKLKVNELKSEHIRVKEELNSLEEVLQSAYANQRMLQAEVNAILDDVLVNYKLLEPDQMRPDTDPELPPVQINTQQQPNGSIPPSIPSALSRPYFDPEHSELRLDLGDASYRKINENPQARARHVLFLKKIGLVNAQEKIDRYQDHHGTESNARQRAAMAGVQITSQTDLDLSNLKRGQELTRKLIEAEEAVRAANAKAKLAGVNDDQNSQSGKQMEGDEESLEIELMASADMASVERWLEKVTPDANPDMAPDNDADDWDFQVDDRPWDSVSTMA</sequence>
<feature type="region of interest" description="Disordered" evidence="2">
    <location>
        <begin position="420"/>
        <end position="454"/>
    </location>
</feature>
<evidence type="ECO:0000256" key="2">
    <source>
        <dbReference type="SAM" id="MobiDB-lite"/>
    </source>
</evidence>
<dbReference type="eggNOG" id="ENOG502SY3U">
    <property type="taxonomic scope" value="Eukaryota"/>
</dbReference>
<evidence type="ECO:0000313" key="3">
    <source>
        <dbReference type="EMBL" id="EON68183.1"/>
    </source>
</evidence>
<dbReference type="GeneID" id="19904643"/>
<protein>
    <submittedName>
        <fullName evidence="3">Uncharacterized protein</fullName>
    </submittedName>
</protein>
<feature type="coiled-coil region" evidence="1">
    <location>
        <begin position="176"/>
        <end position="217"/>
    </location>
</feature>
<dbReference type="HOGENOM" id="CLU_602707_0_0_1"/>
<reference evidence="4" key="1">
    <citation type="submission" date="2012-06" db="EMBL/GenBank/DDBJ databases">
        <title>The genome sequence of Coniosporium apollinis CBS 100218.</title>
        <authorList>
            <consortium name="The Broad Institute Genome Sequencing Platform"/>
            <person name="Cuomo C."/>
            <person name="Gorbushina A."/>
            <person name="Noack S."/>
            <person name="Walker B."/>
            <person name="Young S.K."/>
            <person name="Zeng Q."/>
            <person name="Gargeya S."/>
            <person name="Fitzgerald M."/>
            <person name="Haas B."/>
            <person name="Abouelleil A."/>
            <person name="Alvarado L."/>
            <person name="Arachchi H.M."/>
            <person name="Berlin A.M."/>
            <person name="Chapman S.B."/>
            <person name="Goldberg J."/>
            <person name="Griggs A."/>
            <person name="Gujja S."/>
            <person name="Hansen M."/>
            <person name="Howarth C."/>
            <person name="Imamovic A."/>
            <person name="Larimer J."/>
            <person name="McCowan C."/>
            <person name="Montmayeur A."/>
            <person name="Murphy C."/>
            <person name="Neiman D."/>
            <person name="Pearson M."/>
            <person name="Priest M."/>
            <person name="Roberts A."/>
            <person name="Saif S."/>
            <person name="Shea T."/>
            <person name="Sisk P."/>
            <person name="Sykes S."/>
            <person name="Wortman J."/>
            <person name="Nusbaum C."/>
            <person name="Birren B."/>
        </authorList>
    </citation>
    <scope>NUCLEOTIDE SEQUENCE [LARGE SCALE GENOMIC DNA]</scope>
    <source>
        <strain evidence="4">CBS 100218</strain>
    </source>
</reference>
<keyword evidence="1" id="KW-0175">Coiled coil</keyword>
<name>R7Z267_CONA1</name>
<dbReference type="EMBL" id="JH767593">
    <property type="protein sequence ID" value="EON68183.1"/>
    <property type="molecule type" value="Genomic_DNA"/>
</dbReference>
<dbReference type="OMA" id="PAREYQD"/>
<dbReference type="OrthoDB" id="3946003at2759"/>
<evidence type="ECO:0000256" key="1">
    <source>
        <dbReference type="SAM" id="Coils"/>
    </source>
</evidence>
<accession>R7Z267</accession>
<feature type="compositionally biased region" description="Acidic residues" evidence="2">
    <location>
        <begin position="431"/>
        <end position="441"/>
    </location>
</feature>
<dbReference type="AlphaFoldDB" id="R7Z267"/>
<proteinExistence type="predicted"/>
<gene>
    <name evidence="3" type="ORF">W97_07332</name>
</gene>
<evidence type="ECO:0000313" key="4">
    <source>
        <dbReference type="Proteomes" id="UP000016924"/>
    </source>
</evidence>
<feature type="compositionally biased region" description="Basic and acidic residues" evidence="2">
    <location>
        <begin position="11"/>
        <end position="24"/>
    </location>
</feature>